<dbReference type="PROSITE" id="PS51257">
    <property type="entry name" value="PROKAR_LIPOPROTEIN"/>
    <property type="match status" value="1"/>
</dbReference>
<organism evidence="1 2">
    <name type="scientific">Flagellimonas profundi</name>
    <dbReference type="NCBI Taxonomy" id="2915620"/>
    <lineage>
        <taxon>Bacteria</taxon>
        <taxon>Pseudomonadati</taxon>
        <taxon>Bacteroidota</taxon>
        <taxon>Flavobacteriia</taxon>
        <taxon>Flavobacteriales</taxon>
        <taxon>Flavobacteriaceae</taxon>
        <taxon>Flagellimonas</taxon>
    </lineage>
</organism>
<accession>A0ABS3FFQ5</accession>
<evidence type="ECO:0000313" key="2">
    <source>
        <dbReference type="Proteomes" id="UP000664807"/>
    </source>
</evidence>
<sequence length="146" mass="16843">MMNLKKILLYLIVPFLIISCWPREMEETINLVINNGLDNRVVMLFFSNGIPSGEESIFINGKGEIFRDGDTATIVQIHEILQADSILIVFDNERIETHKLFYNEPPGNSLFDLSSYQRKGDTYTYTIEAKNHDYAQICNGPCFENW</sequence>
<dbReference type="Proteomes" id="UP000664807">
    <property type="component" value="Unassembled WGS sequence"/>
</dbReference>
<reference evidence="1 2" key="1">
    <citation type="submission" date="2021-03" db="EMBL/GenBank/DDBJ databases">
        <title>Muricauda lutimaris sp. nov. and Muricauda ruestringensis sp. nov, two marine members of the Flavobacteriaceae isolated from deep sea sediments of Western Pacific.</title>
        <authorList>
            <person name="Zhao S."/>
            <person name="Liu R."/>
        </authorList>
    </citation>
    <scope>NUCLEOTIDE SEQUENCE [LARGE SCALE GENOMIC DNA]</scope>
    <source>
        <strain evidence="1 2">BC31-3-A3</strain>
    </source>
</reference>
<evidence type="ECO:0000313" key="1">
    <source>
        <dbReference type="EMBL" id="MBO0341998.1"/>
    </source>
</evidence>
<comment type="caution">
    <text evidence="1">The sequence shown here is derived from an EMBL/GenBank/DDBJ whole genome shotgun (WGS) entry which is preliminary data.</text>
</comment>
<gene>
    <name evidence="1" type="ORF">J0654_10085</name>
</gene>
<dbReference type="EMBL" id="JAFLNM010000002">
    <property type="protein sequence ID" value="MBO0341998.1"/>
    <property type="molecule type" value="Genomic_DNA"/>
</dbReference>
<protein>
    <submittedName>
        <fullName evidence="1">Uncharacterized protein</fullName>
    </submittedName>
</protein>
<name>A0ABS3FFQ5_9FLAO</name>
<proteinExistence type="predicted"/>
<keyword evidence="2" id="KW-1185">Reference proteome</keyword>